<protein>
    <submittedName>
        <fullName evidence="1">Uncharacterized protein</fullName>
    </submittedName>
</protein>
<dbReference type="Proteomes" id="UP001526143">
    <property type="component" value="Unassembled WGS sequence"/>
</dbReference>
<keyword evidence="2" id="KW-1185">Reference proteome</keyword>
<dbReference type="EMBL" id="JAOWRF010000410">
    <property type="protein sequence ID" value="MCV3217516.1"/>
    <property type="molecule type" value="Genomic_DNA"/>
</dbReference>
<organism evidence="1 2">
    <name type="scientific">Plectonema radiosum NIES-515</name>
    <dbReference type="NCBI Taxonomy" id="2986073"/>
    <lineage>
        <taxon>Bacteria</taxon>
        <taxon>Bacillati</taxon>
        <taxon>Cyanobacteriota</taxon>
        <taxon>Cyanophyceae</taxon>
        <taxon>Oscillatoriophycideae</taxon>
        <taxon>Oscillatoriales</taxon>
        <taxon>Microcoleaceae</taxon>
        <taxon>Plectonema</taxon>
    </lineage>
</organism>
<name>A0ABT3B803_9CYAN</name>
<evidence type="ECO:0000313" key="1">
    <source>
        <dbReference type="EMBL" id="MCV3217516.1"/>
    </source>
</evidence>
<sequence length="44" mass="4961">MLVNFSQLLKVISTFQGNIACIFLDTVYHTHASRRAIAPVFSYS</sequence>
<reference evidence="1 2" key="1">
    <citation type="submission" date="2022-10" db="EMBL/GenBank/DDBJ databases">
        <title>Identification of biosynthetic pathway for the production of the potent trypsin inhibitor radiosumin.</title>
        <authorList>
            <person name="Fewer D.P."/>
            <person name="Delbaje E."/>
            <person name="Ouyang X."/>
            <person name="Agostino P.D."/>
            <person name="Wahlsten M."/>
            <person name="Jokela J."/>
            <person name="Permi P."/>
            <person name="Haapaniemi E."/>
            <person name="Koistinen H."/>
        </authorList>
    </citation>
    <scope>NUCLEOTIDE SEQUENCE [LARGE SCALE GENOMIC DNA]</scope>
    <source>
        <strain evidence="1 2">NIES-515</strain>
    </source>
</reference>
<accession>A0ABT3B803</accession>
<proteinExistence type="predicted"/>
<gene>
    <name evidence="1" type="ORF">OGM63_29085</name>
</gene>
<evidence type="ECO:0000313" key="2">
    <source>
        <dbReference type="Proteomes" id="UP001526143"/>
    </source>
</evidence>
<comment type="caution">
    <text evidence="1">The sequence shown here is derived from an EMBL/GenBank/DDBJ whole genome shotgun (WGS) entry which is preliminary data.</text>
</comment>
<dbReference type="RefSeq" id="WP_263749235.1">
    <property type="nucleotide sequence ID" value="NZ_JAOWRF010000410.1"/>
</dbReference>